<dbReference type="GeneID" id="39493975"/>
<dbReference type="EMBL" id="CP035496">
    <property type="protein sequence ID" value="QAY64986.1"/>
    <property type="molecule type" value="Genomic_DNA"/>
</dbReference>
<evidence type="ECO:0000313" key="2">
    <source>
        <dbReference type="Proteomes" id="UP000291758"/>
    </source>
</evidence>
<dbReference type="KEGG" id="xyl:ET495_17345"/>
<dbReference type="OrthoDB" id="9863114at2"/>
<name>A0A4P6EQZ3_9MICO</name>
<sequence>MRGTSAGGPMSGPDLFDMLAADEMSDVVHMILPNFTTACGLDFLDVSRAGQIKGTRLYTLTSSQTTCPGCLARGDLSALCQRISANQAPVQN</sequence>
<keyword evidence="2" id="KW-1185">Reference proteome</keyword>
<accession>A0A4P6EQZ3</accession>
<keyword evidence="1" id="KW-0614">Plasmid</keyword>
<protein>
    <submittedName>
        <fullName evidence="1">Uncharacterized protein</fullName>
    </submittedName>
</protein>
<dbReference type="RefSeq" id="WP_129206122.1">
    <property type="nucleotide sequence ID" value="NZ_CP035496.1"/>
</dbReference>
<evidence type="ECO:0000313" key="1">
    <source>
        <dbReference type="EMBL" id="QAY64986.1"/>
    </source>
</evidence>
<dbReference type="AlphaFoldDB" id="A0A4P6EQZ3"/>
<geneLocation type="plasmid" evidence="1">
    <name>unnamed1</name>
</geneLocation>
<dbReference type="Proteomes" id="UP000291758">
    <property type="component" value="Plasmid unnamed1"/>
</dbReference>
<gene>
    <name evidence="1" type="ORF">ET495_17345</name>
</gene>
<organism evidence="1 2">
    <name type="scientific">Xylanimonas allomyrinae</name>
    <dbReference type="NCBI Taxonomy" id="2509459"/>
    <lineage>
        <taxon>Bacteria</taxon>
        <taxon>Bacillati</taxon>
        <taxon>Actinomycetota</taxon>
        <taxon>Actinomycetes</taxon>
        <taxon>Micrococcales</taxon>
        <taxon>Promicromonosporaceae</taxon>
        <taxon>Xylanimonas</taxon>
    </lineage>
</organism>
<reference evidence="1 2" key="1">
    <citation type="submission" date="2019-01" db="EMBL/GenBank/DDBJ databases">
        <title>Genome sequencing of strain 2JSPR-7.</title>
        <authorList>
            <person name="Heo J."/>
            <person name="Kim S.-J."/>
            <person name="Kim J.-S."/>
            <person name="Hong S.-B."/>
            <person name="Kwon S.-W."/>
        </authorList>
    </citation>
    <scope>NUCLEOTIDE SEQUENCE [LARGE SCALE GENOMIC DNA]</scope>
    <source>
        <strain evidence="1 2">2JSPR-7</strain>
        <plasmid evidence="1 2">unnamed1</plasmid>
    </source>
</reference>
<proteinExistence type="predicted"/>